<evidence type="ECO:0000313" key="3">
    <source>
        <dbReference type="Proteomes" id="UP000770661"/>
    </source>
</evidence>
<dbReference type="OrthoDB" id="6073372at2759"/>
<evidence type="ECO:0000256" key="1">
    <source>
        <dbReference type="SAM" id="MobiDB-lite"/>
    </source>
</evidence>
<sequence length="378" mass="40599">MDWVLDKVVDQSDCGASVGNTKITDLVFADDAVIFAESLEILVMALEALHEEAKPLGLEVSWLKTKVQNTQDSLTYLQGLLEGMQEYGIPLNRKLLVFGASLALTTGHPHTALDLILRSTALTHITIRSIKVMSLCQLGRIEEAIVALKAIAEIDLPGSARANRGLYILKEAHTESWGCPGAVTGVLVTCGAVTGVLVTCGAVTGVLVTCGAVTGVLVTLKCCCGRGASLSLTTTTKTKRHVRDNVQYTTGFKVSAAEAAVREGGRKEQLVEFGRIAKGLEEAGAISDKVLVMALEALHEEAKPLGLEVSWLKTKVQTLDEVVCQPIDRFERRPGQDRAILAASFTNTPQQHHQGGHLPPRHSAAPRPARRQGLMDME</sequence>
<dbReference type="EMBL" id="JACEEZ010015081">
    <property type="protein sequence ID" value="KAG0719084.1"/>
    <property type="molecule type" value="Genomic_DNA"/>
</dbReference>
<organism evidence="2 3">
    <name type="scientific">Chionoecetes opilio</name>
    <name type="common">Atlantic snow crab</name>
    <name type="synonym">Cancer opilio</name>
    <dbReference type="NCBI Taxonomy" id="41210"/>
    <lineage>
        <taxon>Eukaryota</taxon>
        <taxon>Metazoa</taxon>
        <taxon>Ecdysozoa</taxon>
        <taxon>Arthropoda</taxon>
        <taxon>Crustacea</taxon>
        <taxon>Multicrustacea</taxon>
        <taxon>Malacostraca</taxon>
        <taxon>Eumalacostraca</taxon>
        <taxon>Eucarida</taxon>
        <taxon>Decapoda</taxon>
        <taxon>Pleocyemata</taxon>
        <taxon>Brachyura</taxon>
        <taxon>Eubrachyura</taxon>
        <taxon>Majoidea</taxon>
        <taxon>Majidae</taxon>
        <taxon>Chionoecetes</taxon>
    </lineage>
</organism>
<feature type="region of interest" description="Disordered" evidence="1">
    <location>
        <begin position="348"/>
        <end position="378"/>
    </location>
</feature>
<reference evidence="2" key="1">
    <citation type="submission" date="2020-07" db="EMBL/GenBank/DDBJ databases">
        <title>The High-quality genome of the commercially important snow crab, Chionoecetes opilio.</title>
        <authorList>
            <person name="Jeong J.-H."/>
            <person name="Ryu S."/>
        </authorList>
    </citation>
    <scope>NUCLEOTIDE SEQUENCE</scope>
    <source>
        <strain evidence="2">MADBK_172401_WGS</strain>
        <tissue evidence="2">Digestive gland</tissue>
    </source>
</reference>
<evidence type="ECO:0008006" key="4">
    <source>
        <dbReference type="Google" id="ProtNLM"/>
    </source>
</evidence>
<dbReference type="Proteomes" id="UP000770661">
    <property type="component" value="Unassembled WGS sequence"/>
</dbReference>
<accession>A0A8J4Y7N0</accession>
<dbReference type="AlphaFoldDB" id="A0A8J4Y7N0"/>
<evidence type="ECO:0000313" key="2">
    <source>
        <dbReference type="EMBL" id="KAG0719084.1"/>
    </source>
</evidence>
<proteinExistence type="predicted"/>
<keyword evidence="3" id="KW-1185">Reference proteome</keyword>
<name>A0A8J4Y7N0_CHIOP</name>
<comment type="caution">
    <text evidence="2">The sequence shown here is derived from an EMBL/GenBank/DDBJ whole genome shotgun (WGS) entry which is preliminary data.</text>
</comment>
<protein>
    <recommendedName>
        <fullName evidence="4">Reverse transcriptase domain-containing protein</fullName>
    </recommendedName>
</protein>
<gene>
    <name evidence="2" type="ORF">GWK47_007392</name>
</gene>